<evidence type="ECO:0000256" key="3">
    <source>
        <dbReference type="ARBA" id="ARBA00022801"/>
    </source>
</evidence>
<comment type="catalytic activity">
    <reaction evidence="6">
        <text>an N-acyl-L-alpha-aminoacyl-tRNA + H2O = an N-acyl-L-amino acid + a tRNA + H(+)</text>
        <dbReference type="Rhea" id="RHEA:54448"/>
        <dbReference type="Rhea" id="RHEA-COMP:10123"/>
        <dbReference type="Rhea" id="RHEA-COMP:13883"/>
        <dbReference type="ChEBI" id="CHEBI:15377"/>
        <dbReference type="ChEBI" id="CHEBI:15378"/>
        <dbReference type="ChEBI" id="CHEBI:59874"/>
        <dbReference type="ChEBI" id="CHEBI:78442"/>
        <dbReference type="ChEBI" id="CHEBI:138191"/>
        <dbReference type="EC" id="3.1.1.29"/>
    </reaction>
</comment>
<evidence type="ECO:0000313" key="8">
    <source>
        <dbReference type="EMBL" id="CAI8004721.1"/>
    </source>
</evidence>
<dbReference type="CDD" id="cd00462">
    <property type="entry name" value="PTH"/>
    <property type="match status" value="1"/>
</dbReference>
<proteinExistence type="inferred from homology"/>
<evidence type="ECO:0000256" key="2">
    <source>
        <dbReference type="ARBA" id="ARBA00022555"/>
    </source>
</evidence>
<organism evidence="8 9">
    <name type="scientific">Geodia barretti</name>
    <name type="common">Barrett's horny sponge</name>
    <dbReference type="NCBI Taxonomy" id="519541"/>
    <lineage>
        <taxon>Eukaryota</taxon>
        <taxon>Metazoa</taxon>
        <taxon>Porifera</taxon>
        <taxon>Demospongiae</taxon>
        <taxon>Heteroscleromorpha</taxon>
        <taxon>Tetractinellida</taxon>
        <taxon>Astrophorina</taxon>
        <taxon>Geodiidae</taxon>
        <taxon>Geodia</taxon>
    </lineage>
</organism>
<evidence type="ECO:0000256" key="5">
    <source>
        <dbReference type="ARBA" id="ARBA00038063"/>
    </source>
</evidence>
<dbReference type="InterPro" id="IPR036416">
    <property type="entry name" value="Pept_tRNA_hydro_sf"/>
</dbReference>
<evidence type="ECO:0000313" key="9">
    <source>
        <dbReference type="Proteomes" id="UP001174909"/>
    </source>
</evidence>
<evidence type="ECO:0000256" key="1">
    <source>
        <dbReference type="ARBA" id="ARBA00013260"/>
    </source>
</evidence>
<name>A0AA35R569_GEOBA</name>
<dbReference type="InterPro" id="IPR001328">
    <property type="entry name" value="Pept_tRNA_hydro"/>
</dbReference>
<comment type="caution">
    <text evidence="8">The sequence shown here is derived from an EMBL/GenBank/DDBJ whole genome shotgun (WGS) entry which is preliminary data.</text>
</comment>
<protein>
    <recommendedName>
        <fullName evidence="1 6">Peptidyl-tRNA hydrolase</fullName>
        <ecNumber evidence="1 6">3.1.1.29</ecNumber>
    </recommendedName>
</protein>
<dbReference type="PANTHER" id="PTHR17224">
    <property type="entry name" value="PEPTIDYL-TRNA HYDROLASE"/>
    <property type="match status" value="1"/>
</dbReference>
<dbReference type="GO" id="GO:0000049">
    <property type="term" value="F:tRNA binding"/>
    <property type="evidence" value="ECO:0007669"/>
    <property type="project" value="UniProtKB-KW"/>
</dbReference>
<evidence type="ECO:0000256" key="6">
    <source>
        <dbReference type="RuleBase" id="RU000673"/>
    </source>
</evidence>
<sequence length="185" mass="20669">MKIIVGLGNPGERYQHTRHNVGFRCIDLLARHWGINLKERRAKAVLGRGRHLDRDVVLAKPRTFMNNSGEGVAYLMTRFGVKPSDIVVIYDEMDLPLGRMRIRPGGSPAGHNGIRSIISELRTQEFPRIRVGIGHPGLQGGQVSHVLNRFSEEEAPEISGVVKRVAEAVDCLLEENITVAMNRFN</sequence>
<dbReference type="PANTHER" id="PTHR17224:SF1">
    <property type="entry name" value="PEPTIDYL-TRNA HYDROLASE"/>
    <property type="match status" value="1"/>
</dbReference>
<comment type="similarity">
    <text evidence="5 7">Belongs to the PTH family.</text>
</comment>
<evidence type="ECO:0000256" key="4">
    <source>
        <dbReference type="ARBA" id="ARBA00022884"/>
    </source>
</evidence>
<dbReference type="Proteomes" id="UP001174909">
    <property type="component" value="Unassembled WGS sequence"/>
</dbReference>
<dbReference type="PROSITE" id="PS01195">
    <property type="entry name" value="PEPT_TRNA_HYDROL_1"/>
    <property type="match status" value="1"/>
</dbReference>
<keyword evidence="3 6" id="KW-0378">Hydrolase</keyword>
<gene>
    <name evidence="8" type="ORF">GBAR_LOCUS3989</name>
</gene>
<reference evidence="8" key="1">
    <citation type="submission" date="2023-03" db="EMBL/GenBank/DDBJ databases">
        <authorList>
            <person name="Steffen K."/>
            <person name="Cardenas P."/>
        </authorList>
    </citation>
    <scope>NUCLEOTIDE SEQUENCE</scope>
</reference>
<dbReference type="AlphaFoldDB" id="A0AA35R569"/>
<accession>A0AA35R569</accession>
<keyword evidence="4" id="KW-0694">RNA-binding</keyword>
<dbReference type="EC" id="3.1.1.29" evidence="1 6"/>
<dbReference type="FunFam" id="3.40.50.1470:FF:000001">
    <property type="entry name" value="Peptidyl-tRNA hydrolase"/>
    <property type="match status" value="1"/>
</dbReference>
<keyword evidence="2" id="KW-0820">tRNA-binding</keyword>
<dbReference type="Gene3D" id="3.40.50.1470">
    <property type="entry name" value="Peptidyl-tRNA hydrolase"/>
    <property type="match status" value="1"/>
</dbReference>
<dbReference type="GO" id="GO:0004045">
    <property type="term" value="F:peptidyl-tRNA hydrolase activity"/>
    <property type="evidence" value="ECO:0007669"/>
    <property type="project" value="UniProtKB-EC"/>
</dbReference>
<dbReference type="InterPro" id="IPR018171">
    <property type="entry name" value="Pept_tRNA_hydro_CS"/>
</dbReference>
<dbReference type="PROSITE" id="PS01196">
    <property type="entry name" value="PEPT_TRNA_HYDROL_2"/>
    <property type="match status" value="1"/>
</dbReference>
<dbReference type="EMBL" id="CASHTH010000569">
    <property type="protein sequence ID" value="CAI8004721.1"/>
    <property type="molecule type" value="Genomic_DNA"/>
</dbReference>
<dbReference type="Pfam" id="PF01195">
    <property type="entry name" value="Pept_tRNA_hydro"/>
    <property type="match status" value="1"/>
</dbReference>
<keyword evidence="9" id="KW-1185">Reference proteome</keyword>
<dbReference type="NCBIfam" id="TIGR00447">
    <property type="entry name" value="pth"/>
    <property type="match status" value="1"/>
</dbReference>
<evidence type="ECO:0000256" key="7">
    <source>
        <dbReference type="RuleBase" id="RU004320"/>
    </source>
</evidence>
<dbReference type="HAMAP" id="MF_00083">
    <property type="entry name" value="Pept_tRNA_hydro_bact"/>
    <property type="match status" value="1"/>
</dbReference>
<dbReference type="SUPFAM" id="SSF53178">
    <property type="entry name" value="Peptidyl-tRNA hydrolase-like"/>
    <property type="match status" value="1"/>
</dbReference>